<reference evidence="2 3" key="1">
    <citation type="submission" date="2021-06" db="EMBL/GenBank/DDBJ databases">
        <authorList>
            <person name="Palmer J.M."/>
        </authorList>
    </citation>
    <scope>NUCLEOTIDE SEQUENCE [LARGE SCALE GENOMIC DNA]</scope>
    <source>
        <strain evidence="2 3">AS_MEX2019</strain>
        <tissue evidence="2">Muscle</tissue>
    </source>
</reference>
<evidence type="ECO:0000313" key="2">
    <source>
        <dbReference type="EMBL" id="MEQ2297116.1"/>
    </source>
</evidence>
<organism evidence="2 3">
    <name type="scientific">Ameca splendens</name>
    <dbReference type="NCBI Taxonomy" id="208324"/>
    <lineage>
        <taxon>Eukaryota</taxon>
        <taxon>Metazoa</taxon>
        <taxon>Chordata</taxon>
        <taxon>Craniata</taxon>
        <taxon>Vertebrata</taxon>
        <taxon>Euteleostomi</taxon>
        <taxon>Actinopterygii</taxon>
        <taxon>Neopterygii</taxon>
        <taxon>Teleostei</taxon>
        <taxon>Neoteleostei</taxon>
        <taxon>Acanthomorphata</taxon>
        <taxon>Ovalentaria</taxon>
        <taxon>Atherinomorphae</taxon>
        <taxon>Cyprinodontiformes</taxon>
        <taxon>Goodeidae</taxon>
        <taxon>Ameca</taxon>
    </lineage>
</organism>
<keyword evidence="3" id="KW-1185">Reference proteome</keyword>
<gene>
    <name evidence="2" type="ORF">AMECASPLE_031378</name>
</gene>
<dbReference type="EMBL" id="JAHRIP010041509">
    <property type="protein sequence ID" value="MEQ2297116.1"/>
    <property type="molecule type" value="Genomic_DNA"/>
</dbReference>
<proteinExistence type="predicted"/>
<keyword evidence="1" id="KW-0472">Membrane</keyword>
<evidence type="ECO:0000256" key="1">
    <source>
        <dbReference type="SAM" id="Phobius"/>
    </source>
</evidence>
<accession>A0ABV0YTJ2</accession>
<feature type="transmembrane region" description="Helical" evidence="1">
    <location>
        <begin position="14"/>
        <end position="32"/>
    </location>
</feature>
<keyword evidence="1" id="KW-0812">Transmembrane</keyword>
<name>A0ABV0YTJ2_9TELE</name>
<sequence length="129" mass="14361">MPCRTSPWSGRKYIVFRIFNFFSQSCWIVNLCLHIKSFSSSNMFSSKMALYVSASIYLSPLPSSPVPAKEKQLYSMMLLSPCFRGGMVSSALCSALVLQLSASRLNSQILVSSEQLLPHVCSVPYMVCD</sequence>
<dbReference type="Proteomes" id="UP001469553">
    <property type="component" value="Unassembled WGS sequence"/>
</dbReference>
<keyword evidence="1" id="KW-1133">Transmembrane helix</keyword>
<evidence type="ECO:0000313" key="3">
    <source>
        <dbReference type="Proteomes" id="UP001469553"/>
    </source>
</evidence>
<comment type="caution">
    <text evidence="2">The sequence shown here is derived from an EMBL/GenBank/DDBJ whole genome shotgun (WGS) entry which is preliminary data.</text>
</comment>
<protein>
    <submittedName>
        <fullName evidence="2">Uncharacterized protein</fullName>
    </submittedName>
</protein>